<dbReference type="PhylomeDB" id="A0A0A2I4V1"/>
<dbReference type="OrthoDB" id="2739686at2759"/>
<dbReference type="RefSeq" id="XP_016601008.1">
    <property type="nucleotide sequence ID" value="XM_016742757.1"/>
</dbReference>
<dbReference type="Gene3D" id="2.120.10.10">
    <property type="match status" value="1"/>
</dbReference>
<dbReference type="InterPro" id="IPR036278">
    <property type="entry name" value="Sialidase_sf"/>
</dbReference>
<gene>
    <name evidence="4" type="ORF">PEX2_054830</name>
</gene>
<feature type="signal peptide" evidence="2">
    <location>
        <begin position="1"/>
        <end position="33"/>
    </location>
</feature>
<dbReference type="InterPro" id="IPR026856">
    <property type="entry name" value="Sialidase_fam"/>
</dbReference>
<dbReference type="PANTHER" id="PTHR10628:SF30">
    <property type="entry name" value="EXO-ALPHA-SIALIDASE"/>
    <property type="match status" value="1"/>
</dbReference>
<evidence type="ECO:0000313" key="5">
    <source>
        <dbReference type="Proteomes" id="UP000030143"/>
    </source>
</evidence>
<feature type="compositionally biased region" description="Polar residues" evidence="1">
    <location>
        <begin position="79"/>
        <end position="92"/>
    </location>
</feature>
<feature type="compositionally biased region" description="Polar residues" evidence="1">
    <location>
        <begin position="308"/>
        <end position="325"/>
    </location>
</feature>
<feature type="region of interest" description="Disordered" evidence="1">
    <location>
        <begin position="75"/>
        <end position="98"/>
    </location>
</feature>
<proteinExistence type="predicted"/>
<name>A0A0A2I4V1_PENEN</name>
<organism evidence="4 5">
    <name type="scientific">Penicillium expansum</name>
    <name type="common">Blue mold rot fungus</name>
    <dbReference type="NCBI Taxonomy" id="27334"/>
    <lineage>
        <taxon>Eukaryota</taxon>
        <taxon>Fungi</taxon>
        <taxon>Dikarya</taxon>
        <taxon>Ascomycota</taxon>
        <taxon>Pezizomycotina</taxon>
        <taxon>Eurotiomycetes</taxon>
        <taxon>Eurotiomycetidae</taxon>
        <taxon>Eurotiales</taxon>
        <taxon>Aspergillaceae</taxon>
        <taxon>Penicillium</taxon>
    </lineage>
</organism>
<sequence length="427" mass="44529">MLSKLVHSARECSILSAISLCVILAAATPAASASITAKHTLTTNGAGFFPYYRIVALANLGNGILLASYDGRPDGGDSPSPNSIMQQRSTDGGETWGEPTYIAQGQPKTSALQQYGFSDPSYVVDSKTGKVFNFHVFSKNQGFANSAIGNDDTNLNILSAEVSVSTDGGISWTTDPDHQSSLPPVASANVGAPPLITKAIKPVGSTVNGVANVGGIAGLFASSGEGIQLKYGTHAGRLVQQFLGKVVQSDGSKVSQAYSVYSDDSGATWKMGKVVGTGMDENKVVELSNGNLMLNSRPSDGSGYRKVATSTDGGETWSTPTSETQLPDPGNNGAITRMYPDAAQGSADAKILLFTNANSKTSRSNGTIRYSCDDGETWSSGAVFQSGSMAYSTVTALGDDRFGIFYEGDSNDLVYIEVSKEFIGVSC</sequence>
<dbReference type="PANTHER" id="PTHR10628">
    <property type="entry name" value="SIALIDASE"/>
    <property type="match status" value="1"/>
</dbReference>
<dbReference type="STRING" id="27334.A0A0A2I4V1"/>
<comment type="caution">
    <text evidence="4">The sequence shown here is derived from an EMBL/GenBank/DDBJ whole genome shotgun (WGS) entry which is preliminary data.</text>
</comment>
<feature type="region of interest" description="Disordered" evidence="1">
    <location>
        <begin position="296"/>
        <end position="331"/>
    </location>
</feature>
<dbReference type="Proteomes" id="UP000030143">
    <property type="component" value="Unassembled WGS sequence"/>
</dbReference>
<evidence type="ECO:0000259" key="3">
    <source>
        <dbReference type="Pfam" id="PF13859"/>
    </source>
</evidence>
<accession>A0A0A2I4V1</accession>
<protein>
    <submittedName>
        <fullName evidence="4">Sialidase family</fullName>
    </submittedName>
</protein>
<dbReference type="SUPFAM" id="SSF50939">
    <property type="entry name" value="Sialidases"/>
    <property type="match status" value="1"/>
</dbReference>
<feature type="domain" description="Sialidase" evidence="3">
    <location>
        <begin position="57"/>
        <end position="395"/>
    </location>
</feature>
<dbReference type="InterPro" id="IPR011040">
    <property type="entry name" value="Sialidase"/>
</dbReference>
<dbReference type="GO" id="GO:0005737">
    <property type="term" value="C:cytoplasm"/>
    <property type="evidence" value="ECO:0007669"/>
    <property type="project" value="TreeGrafter"/>
</dbReference>
<dbReference type="Pfam" id="PF13859">
    <property type="entry name" value="BNR_3"/>
    <property type="match status" value="1"/>
</dbReference>
<dbReference type="AlphaFoldDB" id="A0A0A2I4V1"/>
<keyword evidence="5" id="KW-1185">Reference proteome</keyword>
<dbReference type="HOGENOM" id="CLU_024620_1_1_1"/>
<dbReference type="GeneID" id="27678176"/>
<dbReference type="GO" id="GO:0006689">
    <property type="term" value="P:ganglioside catabolic process"/>
    <property type="evidence" value="ECO:0007669"/>
    <property type="project" value="TreeGrafter"/>
</dbReference>
<keyword evidence="2" id="KW-0732">Signal</keyword>
<dbReference type="GO" id="GO:0009313">
    <property type="term" value="P:oligosaccharide catabolic process"/>
    <property type="evidence" value="ECO:0007669"/>
    <property type="project" value="TreeGrafter"/>
</dbReference>
<feature type="chain" id="PRO_5009752334" evidence="2">
    <location>
        <begin position="34"/>
        <end position="427"/>
    </location>
</feature>
<dbReference type="VEuPathDB" id="FungiDB:PEXP_040170"/>
<dbReference type="CDD" id="cd15482">
    <property type="entry name" value="Sialidase_non-viral"/>
    <property type="match status" value="1"/>
</dbReference>
<evidence type="ECO:0000256" key="2">
    <source>
        <dbReference type="SAM" id="SignalP"/>
    </source>
</evidence>
<reference evidence="4 5" key="1">
    <citation type="journal article" date="2015" name="Mol. Plant Microbe Interact.">
        <title>Genome, transcriptome, and functional analyses of Penicillium expansum provide new insights into secondary metabolism and pathogenicity.</title>
        <authorList>
            <person name="Ballester A.R."/>
            <person name="Marcet-Houben M."/>
            <person name="Levin E."/>
            <person name="Sela N."/>
            <person name="Selma-Lazaro C."/>
            <person name="Carmona L."/>
            <person name="Wisniewski M."/>
            <person name="Droby S."/>
            <person name="Gonzalez-Candelas L."/>
            <person name="Gabaldon T."/>
        </authorList>
    </citation>
    <scope>NUCLEOTIDE SEQUENCE [LARGE SCALE GENOMIC DNA]</scope>
    <source>
        <strain evidence="4 5">MD-8</strain>
    </source>
</reference>
<evidence type="ECO:0000313" key="4">
    <source>
        <dbReference type="EMBL" id="KGO59905.1"/>
    </source>
</evidence>
<dbReference type="GO" id="GO:0016020">
    <property type="term" value="C:membrane"/>
    <property type="evidence" value="ECO:0007669"/>
    <property type="project" value="TreeGrafter"/>
</dbReference>
<dbReference type="EMBL" id="JQFZ01000089">
    <property type="protein sequence ID" value="KGO59905.1"/>
    <property type="molecule type" value="Genomic_DNA"/>
</dbReference>
<dbReference type="GO" id="GO:0004308">
    <property type="term" value="F:exo-alpha-sialidase activity"/>
    <property type="evidence" value="ECO:0007669"/>
    <property type="project" value="InterPro"/>
</dbReference>
<evidence type="ECO:0000256" key="1">
    <source>
        <dbReference type="SAM" id="MobiDB-lite"/>
    </source>
</evidence>